<keyword evidence="3" id="KW-1185">Reference proteome</keyword>
<sequence>MTTTKSPQVYSGTGSAIDNYNNPKKQLQNIVKGANDANWGLFDNKNQQHKAILSQLRTLQWVVPSEKWGEVADLNRLSDFLKSDKSPVNKPLKRMNEKELSKMISCFESMVTKKYK</sequence>
<comment type="caution">
    <text evidence="2">The sequence shown here is derived from an EMBL/GenBank/DDBJ whole genome shotgun (WGS) entry which is preliminary data.</text>
</comment>
<evidence type="ECO:0000256" key="1">
    <source>
        <dbReference type="SAM" id="MobiDB-lite"/>
    </source>
</evidence>
<dbReference type="Proteomes" id="UP000675047">
    <property type="component" value="Unassembled WGS sequence"/>
</dbReference>
<reference evidence="2 3" key="1">
    <citation type="submission" date="2021-03" db="EMBL/GenBank/DDBJ databases">
        <title>Flavobacterium Flabelliformis Sp. Nov. And Flavobacterium Geliluteum Sp. Nov., Two Novel Multidrug Resistant Psychrophilic Species Isolated From Antarctica.</title>
        <authorList>
            <person name="Kralova S."/>
            <person name="Busse H.J."/>
            <person name="Bezdicek M."/>
            <person name="Nykrynova M."/>
            <person name="Kroupova E."/>
            <person name="Krsek D."/>
            <person name="Sedlacek I."/>
        </authorList>
    </citation>
    <scope>NUCLEOTIDE SEQUENCE [LARGE SCALE GENOMIC DNA]</scope>
    <source>
        <strain evidence="2 3">P7388</strain>
    </source>
</reference>
<proteinExistence type="predicted"/>
<dbReference type="RefSeq" id="WP_210667626.1">
    <property type="nucleotide sequence ID" value="NZ_JAGFBV010000031.1"/>
</dbReference>
<dbReference type="AlphaFoldDB" id="A0A940XBW6"/>
<evidence type="ECO:0000313" key="3">
    <source>
        <dbReference type="Proteomes" id="UP000675047"/>
    </source>
</evidence>
<accession>A0A940XBW6</accession>
<gene>
    <name evidence="2" type="ORF">J3495_16370</name>
</gene>
<organism evidence="2 3">
    <name type="scientific">Flavobacterium geliluteum</name>
    <dbReference type="NCBI Taxonomy" id="2816120"/>
    <lineage>
        <taxon>Bacteria</taxon>
        <taxon>Pseudomonadati</taxon>
        <taxon>Bacteroidota</taxon>
        <taxon>Flavobacteriia</taxon>
        <taxon>Flavobacteriales</taxon>
        <taxon>Flavobacteriaceae</taxon>
        <taxon>Flavobacterium</taxon>
    </lineage>
</organism>
<dbReference type="EMBL" id="JAGFBV010000031">
    <property type="protein sequence ID" value="MBP4139652.1"/>
    <property type="molecule type" value="Genomic_DNA"/>
</dbReference>
<evidence type="ECO:0000313" key="2">
    <source>
        <dbReference type="EMBL" id="MBP4139652.1"/>
    </source>
</evidence>
<name>A0A940XBW6_9FLAO</name>
<protein>
    <submittedName>
        <fullName evidence="2">Uncharacterized protein</fullName>
    </submittedName>
</protein>
<feature type="region of interest" description="Disordered" evidence="1">
    <location>
        <begin position="1"/>
        <end position="20"/>
    </location>
</feature>